<dbReference type="EMBL" id="CAJNNW010001954">
    <property type="protein sequence ID" value="CAE8642233.1"/>
    <property type="molecule type" value="Genomic_DNA"/>
</dbReference>
<dbReference type="SUPFAM" id="SSF47938">
    <property type="entry name" value="Functional domain of the splicing factor Prp18"/>
    <property type="match status" value="1"/>
</dbReference>
<feature type="region of interest" description="Disordered" evidence="1">
    <location>
        <begin position="256"/>
        <end position="280"/>
    </location>
</feature>
<evidence type="ECO:0000256" key="1">
    <source>
        <dbReference type="SAM" id="MobiDB-lite"/>
    </source>
</evidence>
<accession>A0A813HTQ1</accession>
<protein>
    <recommendedName>
        <fullName evidence="4">Pre-mRNA-splicing factor 18</fullName>
    </recommendedName>
</protein>
<evidence type="ECO:0000313" key="2">
    <source>
        <dbReference type="EMBL" id="CAE8642233.1"/>
    </source>
</evidence>
<organism evidence="2 3">
    <name type="scientific">Polarella glacialis</name>
    <name type="common">Dinoflagellate</name>
    <dbReference type="NCBI Taxonomy" id="89957"/>
    <lineage>
        <taxon>Eukaryota</taxon>
        <taxon>Sar</taxon>
        <taxon>Alveolata</taxon>
        <taxon>Dinophyceae</taxon>
        <taxon>Suessiales</taxon>
        <taxon>Suessiaceae</taxon>
        <taxon>Polarella</taxon>
    </lineage>
</organism>
<evidence type="ECO:0000313" key="3">
    <source>
        <dbReference type="Proteomes" id="UP000626109"/>
    </source>
</evidence>
<reference evidence="2" key="1">
    <citation type="submission" date="2021-02" db="EMBL/GenBank/DDBJ databases">
        <authorList>
            <person name="Dougan E. K."/>
            <person name="Rhodes N."/>
            <person name="Thang M."/>
            <person name="Chan C."/>
        </authorList>
    </citation>
    <scope>NUCLEOTIDE SEQUENCE</scope>
</reference>
<proteinExistence type="predicted"/>
<dbReference type="AlphaFoldDB" id="A0A813HTQ1"/>
<gene>
    <name evidence="2" type="ORF">PGLA2088_LOCUS2413</name>
</gene>
<feature type="non-terminal residue" evidence="2">
    <location>
        <position position="1"/>
    </location>
</feature>
<feature type="region of interest" description="Disordered" evidence="1">
    <location>
        <begin position="315"/>
        <end position="334"/>
    </location>
</feature>
<evidence type="ECO:0008006" key="4">
    <source>
        <dbReference type="Google" id="ProtNLM"/>
    </source>
</evidence>
<comment type="caution">
    <text evidence="2">The sequence shown here is derived from an EMBL/GenBank/DDBJ whole genome shotgun (WGS) entry which is preliminary data.</text>
</comment>
<dbReference type="Gene3D" id="1.20.940.10">
    <property type="entry name" value="Functional domain of the splicing factor Prp18"/>
    <property type="match status" value="1"/>
</dbReference>
<dbReference type="Proteomes" id="UP000626109">
    <property type="component" value="Unassembled WGS sequence"/>
</dbReference>
<feature type="region of interest" description="Disordered" evidence="1">
    <location>
        <begin position="130"/>
        <end position="149"/>
    </location>
</feature>
<name>A0A813HTQ1_POLGL</name>
<sequence>GVLVGGHRSVWGSFFDAERKCWGYACCRSSAKAEACPLHKVQEVAADSSEDEDPAAAKAERLWKAGKHLDHPPPATVEPRSSFPTSEEYLYQFVLYWFHSWEKSDGPEKPDAKALQHNREALLVLMEQLQQKDQKLPEPASRSRVDRQRHRDAVSAQVAQKAFLSSLADFCELASDREYAKANDVYIGFTIGKATWHSHLDLGEQRAHWGGGCSLRTMQKQTIQKDHANASLFDSDPAVQRYVHALKRIVTHMQGVQPSADPSKQGHVPAPIPDPSETGVPMMRDIRASDGTCREPEGVCPDEAYQVSRDRGLAFGSESGKAHPFAGIGNARGV</sequence>